<reference evidence="3" key="1">
    <citation type="journal article" date="2017" name="Genome Biol.">
        <title>Comparative genomics reveals high biological diversity and specific adaptations in the industrially and medically important fungal genus Aspergillus.</title>
        <authorList>
            <person name="de Vries R.P."/>
            <person name="Riley R."/>
            <person name="Wiebenga A."/>
            <person name="Aguilar-Osorio G."/>
            <person name="Amillis S."/>
            <person name="Uchima C.A."/>
            <person name="Anderluh G."/>
            <person name="Asadollahi M."/>
            <person name="Askin M."/>
            <person name="Barry K."/>
            <person name="Battaglia E."/>
            <person name="Bayram O."/>
            <person name="Benocci T."/>
            <person name="Braus-Stromeyer S.A."/>
            <person name="Caldana C."/>
            <person name="Canovas D."/>
            <person name="Cerqueira G.C."/>
            <person name="Chen F."/>
            <person name="Chen W."/>
            <person name="Choi C."/>
            <person name="Clum A."/>
            <person name="Dos Santos R.A."/>
            <person name="Damasio A.R."/>
            <person name="Diallinas G."/>
            <person name="Emri T."/>
            <person name="Fekete E."/>
            <person name="Flipphi M."/>
            <person name="Freyberg S."/>
            <person name="Gallo A."/>
            <person name="Gournas C."/>
            <person name="Habgood R."/>
            <person name="Hainaut M."/>
            <person name="Harispe M.L."/>
            <person name="Henrissat B."/>
            <person name="Hilden K.S."/>
            <person name="Hope R."/>
            <person name="Hossain A."/>
            <person name="Karabika E."/>
            <person name="Karaffa L."/>
            <person name="Karanyi Z."/>
            <person name="Krasevec N."/>
            <person name="Kuo A."/>
            <person name="Kusch H."/>
            <person name="LaButti K."/>
            <person name="Lagendijk E.L."/>
            <person name="Lapidus A."/>
            <person name="Levasseur A."/>
            <person name="Lindquist E."/>
            <person name="Lipzen A."/>
            <person name="Logrieco A.F."/>
            <person name="MacCabe A."/>
            <person name="Maekelae M.R."/>
            <person name="Malavazi I."/>
            <person name="Melin P."/>
            <person name="Meyer V."/>
            <person name="Mielnichuk N."/>
            <person name="Miskei M."/>
            <person name="Molnar A.P."/>
            <person name="Mule G."/>
            <person name="Ngan C.Y."/>
            <person name="Orejas M."/>
            <person name="Orosz E."/>
            <person name="Ouedraogo J.P."/>
            <person name="Overkamp K.M."/>
            <person name="Park H.-S."/>
            <person name="Perrone G."/>
            <person name="Piumi F."/>
            <person name="Punt P.J."/>
            <person name="Ram A.F."/>
            <person name="Ramon A."/>
            <person name="Rauscher S."/>
            <person name="Record E."/>
            <person name="Riano-Pachon D.M."/>
            <person name="Robert V."/>
            <person name="Roehrig J."/>
            <person name="Ruller R."/>
            <person name="Salamov A."/>
            <person name="Salih N.S."/>
            <person name="Samson R.A."/>
            <person name="Sandor E."/>
            <person name="Sanguinetti M."/>
            <person name="Schuetze T."/>
            <person name="Sepcic K."/>
            <person name="Shelest E."/>
            <person name="Sherlock G."/>
            <person name="Sophianopoulou V."/>
            <person name="Squina F.M."/>
            <person name="Sun H."/>
            <person name="Susca A."/>
            <person name="Todd R.B."/>
            <person name="Tsang A."/>
            <person name="Unkles S.E."/>
            <person name="van de Wiele N."/>
            <person name="van Rossen-Uffink D."/>
            <person name="Oliveira J.V."/>
            <person name="Vesth T.C."/>
            <person name="Visser J."/>
            <person name="Yu J.-H."/>
            <person name="Zhou M."/>
            <person name="Andersen M.R."/>
            <person name="Archer D.B."/>
            <person name="Baker S.E."/>
            <person name="Benoit I."/>
            <person name="Brakhage A.A."/>
            <person name="Braus G.H."/>
            <person name="Fischer R."/>
            <person name="Frisvad J.C."/>
            <person name="Goldman G.H."/>
            <person name="Houbraken J."/>
            <person name="Oakley B."/>
            <person name="Pocsi I."/>
            <person name="Scazzocchio C."/>
            <person name="Seiboth B."/>
            <person name="vanKuyk P.A."/>
            <person name="Wortman J."/>
            <person name="Dyer P.S."/>
            <person name="Grigoriev I.V."/>
        </authorList>
    </citation>
    <scope>NUCLEOTIDE SEQUENCE [LARGE SCALE GENOMIC DNA]</scope>
    <source>
        <strain evidence="3">CBS 506.65</strain>
    </source>
</reference>
<feature type="compositionally biased region" description="Polar residues" evidence="1">
    <location>
        <begin position="11"/>
        <end position="32"/>
    </location>
</feature>
<evidence type="ECO:0000313" key="2">
    <source>
        <dbReference type="EMBL" id="OJJ49412.1"/>
    </source>
</evidence>
<dbReference type="VEuPathDB" id="FungiDB:ASPZODRAFT_157806"/>
<evidence type="ECO:0000256" key="1">
    <source>
        <dbReference type="SAM" id="MobiDB-lite"/>
    </source>
</evidence>
<dbReference type="GeneID" id="34612790"/>
<dbReference type="AlphaFoldDB" id="A0A1L9SQ91"/>
<feature type="compositionally biased region" description="Polar residues" evidence="1">
    <location>
        <begin position="47"/>
        <end position="62"/>
    </location>
</feature>
<organism evidence="2 3">
    <name type="scientific">Penicilliopsis zonata CBS 506.65</name>
    <dbReference type="NCBI Taxonomy" id="1073090"/>
    <lineage>
        <taxon>Eukaryota</taxon>
        <taxon>Fungi</taxon>
        <taxon>Dikarya</taxon>
        <taxon>Ascomycota</taxon>
        <taxon>Pezizomycotina</taxon>
        <taxon>Eurotiomycetes</taxon>
        <taxon>Eurotiomycetidae</taxon>
        <taxon>Eurotiales</taxon>
        <taxon>Aspergillaceae</taxon>
        <taxon>Penicilliopsis</taxon>
    </lineage>
</organism>
<keyword evidence="3" id="KW-1185">Reference proteome</keyword>
<dbReference type="EMBL" id="KV878338">
    <property type="protein sequence ID" value="OJJ49412.1"/>
    <property type="molecule type" value="Genomic_DNA"/>
</dbReference>
<evidence type="ECO:0000313" key="3">
    <source>
        <dbReference type="Proteomes" id="UP000184188"/>
    </source>
</evidence>
<dbReference type="Proteomes" id="UP000184188">
    <property type="component" value="Unassembled WGS sequence"/>
</dbReference>
<name>A0A1L9SQ91_9EURO</name>
<dbReference type="RefSeq" id="XP_022583922.1">
    <property type="nucleotide sequence ID" value="XM_022726326.1"/>
</dbReference>
<protein>
    <submittedName>
        <fullName evidence="2">Uncharacterized protein</fullName>
    </submittedName>
</protein>
<sequence length="125" mass="13408">MAADPDGDSEMASSSESDNVLSDDSGPDSRTPTKIRPGFAASELSPPGSQTQASGESNTETSFGKIIGAATSGSATQEEQLGASWMTKRAEEEYQRAWEYVIDRDLSLNEFGDIFDESDMSEKLL</sequence>
<dbReference type="OrthoDB" id="5377039at2759"/>
<accession>A0A1L9SQ91</accession>
<gene>
    <name evidence="2" type="ORF">ASPZODRAFT_157806</name>
</gene>
<proteinExistence type="predicted"/>
<feature type="region of interest" description="Disordered" evidence="1">
    <location>
        <begin position="1"/>
        <end position="80"/>
    </location>
</feature>